<name>A0A177GEK9_9PROT</name>
<accession>A0A177GEK9</accession>
<evidence type="ECO:0000313" key="1">
    <source>
        <dbReference type="EMBL" id="OAG78669.1"/>
    </source>
</evidence>
<reference evidence="1 2" key="1">
    <citation type="submission" date="2016-03" db="EMBL/GenBank/DDBJ databases">
        <title>Draft genome sequence of Acetobacter malorum CECT 7742, a strain isolated from strawberry vinegar.</title>
        <authorList>
            <person name="Sainz F."/>
            <person name="Mas A."/>
            <person name="Torija M.J."/>
        </authorList>
    </citation>
    <scope>NUCLEOTIDE SEQUENCE [LARGE SCALE GENOMIC DNA]</scope>
    <source>
        <strain evidence="1 2">CECT 7742</strain>
    </source>
</reference>
<protein>
    <submittedName>
        <fullName evidence="1">Uncharacterized protein</fullName>
    </submittedName>
</protein>
<dbReference type="Proteomes" id="UP000077349">
    <property type="component" value="Unassembled WGS sequence"/>
</dbReference>
<proteinExistence type="predicted"/>
<dbReference type="AlphaFoldDB" id="A0A177GEK9"/>
<comment type="caution">
    <text evidence="1">The sequence shown here is derived from an EMBL/GenBank/DDBJ whole genome shotgun (WGS) entry which is preliminary data.</text>
</comment>
<evidence type="ECO:0000313" key="2">
    <source>
        <dbReference type="Proteomes" id="UP000077349"/>
    </source>
</evidence>
<sequence>MQGVLIDPHIVAGQHLGDGGFQCAAFFRVAANAGAVRAFFQQSAKLGARGQAGGFQHHQRIGVLFQHMGHGFEQPIPGIAHAHSTAATHQGKGCGFFFQPLVRFLVQHSDAERIID</sequence>
<dbReference type="EMBL" id="LVHD01000002">
    <property type="protein sequence ID" value="OAG78669.1"/>
    <property type="molecule type" value="Genomic_DNA"/>
</dbReference>
<gene>
    <name evidence="1" type="ORF">Amal_00270</name>
</gene>
<organism evidence="1 2">
    <name type="scientific">Acetobacter malorum</name>
    <dbReference type="NCBI Taxonomy" id="178901"/>
    <lineage>
        <taxon>Bacteria</taxon>
        <taxon>Pseudomonadati</taxon>
        <taxon>Pseudomonadota</taxon>
        <taxon>Alphaproteobacteria</taxon>
        <taxon>Acetobacterales</taxon>
        <taxon>Acetobacteraceae</taxon>
        <taxon>Acetobacter</taxon>
    </lineage>
</organism>